<dbReference type="Proteomes" id="UP000313359">
    <property type="component" value="Unassembled WGS sequence"/>
</dbReference>
<gene>
    <name evidence="1" type="ORF">L227DRAFT_474027</name>
</gene>
<dbReference type="InterPro" id="IPR016197">
    <property type="entry name" value="Chromo-like_dom_sf"/>
</dbReference>
<feature type="non-terminal residue" evidence="1">
    <location>
        <position position="114"/>
    </location>
</feature>
<evidence type="ECO:0000313" key="2">
    <source>
        <dbReference type="Proteomes" id="UP000313359"/>
    </source>
</evidence>
<keyword evidence="2" id="KW-1185">Reference proteome</keyword>
<dbReference type="SUPFAM" id="SSF54160">
    <property type="entry name" value="Chromo domain-like"/>
    <property type="match status" value="1"/>
</dbReference>
<name>A0A5C2RKQ0_9APHY</name>
<feature type="non-terminal residue" evidence="1">
    <location>
        <position position="1"/>
    </location>
</feature>
<proteinExistence type="predicted"/>
<accession>A0A5C2RKQ0</accession>
<evidence type="ECO:0000313" key="1">
    <source>
        <dbReference type="EMBL" id="RPD52182.1"/>
    </source>
</evidence>
<dbReference type="AlphaFoldDB" id="A0A5C2RKQ0"/>
<organism evidence="1 2">
    <name type="scientific">Lentinus tigrinus ALCF2SS1-6</name>
    <dbReference type="NCBI Taxonomy" id="1328759"/>
    <lineage>
        <taxon>Eukaryota</taxon>
        <taxon>Fungi</taxon>
        <taxon>Dikarya</taxon>
        <taxon>Basidiomycota</taxon>
        <taxon>Agaricomycotina</taxon>
        <taxon>Agaricomycetes</taxon>
        <taxon>Polyporales</taxon>
        <taxon>Polyporaceae</taxon>
        <taxon>Lentinus</taxon>
    </lineage>
</organism>
<reference evidence="1" key="1">
    <citation type="journal article" date="2018" name="Genome Biol. Evol.">
        <title>Genomics and development of Lentinus tigrinus, a white-rot wood-decaying mushroom with dimorphic fruiting bodies.</title>
        <authorList>
            <person name="Wu B."/>
            <person name="Xu Z."/>
            <person name="Knudson A."/>
            <person name="Carlson A."/>
            <person name="Chen N."/>
            <person name="Kovaka S."/>
            <person name="LaButti K."/>
            <person name="Lipzen A."/>
            <person name="Pennachio C."/>
            <person name="Riley R."/>
            <person name="Schakwitz W."/>
            <person name="Umezawa K."/>
            <person name="Ohm R.A."/>
            <person name="Grigoriev I.V."/>
            <person name="Nagy L.G."/>
            <person name="Gibbons J."/>
            <person name="Hibbett D."/>
        </authorList>
    </citation>
    <scope>NUCLEOTIDE SEQUENCE [LARGE SCALE GENOMIC DNA]</scope>
    <source>
        <strain evidence="1">ALCF2SS1-6</strain>
    </source>
</reference>
<sequence>ETSSYTLELPKDLADRGVHPTFHVEWLRRHVPNDDALFPLRDSRAWYDMGEADDIEWLVDEIVGHRWVDGKVELHVRWTHGDTTWKSYKDCKDLAAVDEYFRLRGVRHWKSLPK</sequence>
<dbReference type="EMBL" id="ML122399">
    <property type="protein sequence ID" value="RPD52182.1"/>
    <property type="molecule type" value="Genomic_DNA"/>
</dbReference>
<dbReference type="CDD" id="cd00024">
    <property type="entry name" value="CD_CSD"/>
    <property type="match status" value="1"/>
</dbReference>
<protein>
    <recommendedName>
        <fullName evidence="3">Chromo domain-containing protein</fullName>
    </recommendedName>
</protein>
<dbReference type="STRING" id="1328759.A0A5C2RKQ0"/>
<dbReference type="OrthoDB" id="3158924at2759"/>
<dbReference type="Gene3D" id="2.40.50.40">
    <property type="match status" value="1"/>
</dbReference>
<evidence type="ECO:0008006" key="3">
    <source>
        <dbReference type="Google" id="ProtNLM"/>
    </source>
</evidence>